<keyword evidence="2" id="KW-0472">Membrane</keyword>
<dbReference type="InterPro" id="IPR045883">
    <property type="entry name" value="At4g13530-like"/>
</dbReference>
<dbReference type="EMBL" id="BSYO01000021">
    <property type="protein sequence ID" value="GMH20084.1"/>
    <property type="molecule type" value="Genomic_DNA"/>
</dbReference>
<sequence length="233" mass="26030">MDLEVWEFVSDDGLVNDLHEDGIGKKVFSRENVSLHPNIMIDANYFQNFIDPQKKVVHVSIRADPPALPKSQIDESLKEEPKVPIQNNLLPLEKIKAREKIEPLKAGEQETMPLFFFEKMKGDEFVDMKMDLLKSTNRGFTSRNDLGMQQFEDDKGKHNGESNENSKNTAKIQIGENNNGGLSLLKKWAMAGIGAFCSFGFAAATISIIVLGSRQKVKPPAADSDASLPNLRR</sequence>
<dbReference type="PANTHER" id="PTHR33646">
    <property type="entry name" value="GB|AAF00631.1"/>
    <property type="match status" value="1"/>
</dbReference>
<feature type="domain" description="DUF6821" evidence="3">
    <location>
        <begin position="109"/>
        <end position="218"/>
    </location>
</feature>
<dbReference type="Pfam" id="PF20705">
    <property type="entry name" value="DUF6821"/>
    <property type="match status" value="1"/>
</dbReference>
<protein>
    <recommendedName>
        <fullName evidence="3">DUF6821 domain-containing protein</fullName>
    </recommendedName>
</protein>
<feature type="compositionally biased region" description="Basic and acidic residues" evidence="1">
    <location>
        <begin position="152"/>
        <end position="161"/>
    </location>
</feature>
<evidence type="ECO:0000259" key="3">
    <source>
        <dbReference type="Pfam" id="PF20705"/>
    </source>
</evidence>
<dbReference type="AlphaFoldDB" id="A0AAD3XXJ2"/>
<accession>A0AAD3XXJ2</accession>
<keyword evidence="2" id="KW-0812">Transmembrane</keyword>
<evidence type="ECO:0000313" key="5">
    <source>
        <dbReference type="Proteomes" id="UP001279734"/>
    </source>
</evidence>
<dbReference type="InterPro" id="IPR049224">
    <property type="entry name" value="DUF6821"/>
</dbReference>
<reference evidence="4" key="1">
    <citation type="submission" date="2023-05" db="EMBL/GenBank/DDBJ databases">
        <title>Nepenthes gracilis genome sequencing.</title>
        <authorList>
            <person name="Fukushima K."/>
        </authorList>
    </citation>
    <scope>NUCLEOTIDE SEQUENCE</scope>
    <source>
        <strain evidence="4">SING2019-196</strain>
    </source>
</reference>
<evidence type="ECO:0000313" key="4">
    <source>
        <dbReference type="EMBL" id="GMH20084.1"/>
    </source>
</evidence>
<keyword evidence="5" id="KW-1185">Reference proteome</keyword>
<keyword evidence="2" id="KW-1133">Transmembrane helix</keyword>
<feature type="region of interest" description="Disordered" evidence="1">
    <location>
        <begin position="150"/>
        <end position="174"/>
    </location>
</feature>
<gene>
    <name evidence="4" type="ORF">Nepgr_021925</name>
</gene>
<comment type="caution">
    <text evidence="4">The sequence shown here is derived from an EMBL/GenBank/DDBJ whole genome shotgun (WGS) entry which is preliminary data.</text>
</comment>
<organism evidence="4 5">
    <name type="scientific">Nepenthes gracilis</name>
    <name type="common">Slender pitcher plant</name>
    <dbReference type="NCBI Taxonomy" id="150966"/>
    <lineage>
        <taxon>Eukaryota</taxon>
        <taxon>Viridiplantae</taxon>
        <taxon>Streptophyta</taxon>
        <taxon>Embryophyta</taxon>
        <taxon>Tracheophyta</taxon>
        <taxon>Spermatophyta</taxon>
        <taxon>Magnoliopsida</taxon>
        <taxon>eudicotyledons</taxon>
        <taxon>Gunneridae</taxon>
        <taxon>Pentapetalae</taxon>
        <taxon>Caryophyllales</taxon>
        <taxon>Nepenthaceae</taxon>
        <taxon>Nepenthes</taxon>
    </lineage>
</organism>
<proteinExistence type="predicted"/>
<name>A0AAD3XXJ2_NEPGR</name>
<dbReference type="PANTHER" id="PTHR33646:SF2">
    <property type="entry name" value="F20H23.8 PROTEIN"/>
    <property type="match status" value="1"/>
</dbReference>
<evidence type="ECO:0000256" key="1">
    <source>
        <dbReference type="SAM" id="MobiDB-lite"/>
    </source>
</evidence>
<feature type="transmembrane region" description="Helical" evidence="2">
    <location>
        <begin position="188"/>
        <end position="211"/>
    </location>
</feature>
<feature type="compositionally biased region" description="Polar residues" evidence="1">
    <location>
        <begin position="162"/>
        <end position="174"/>
    </location>
</feature>
<evidence type="ECO:0000256" key="2">
    <source>
        <dbReference type="SAM" id="Phobius"/>
    </source>
</evidence>
<dbReference type="Proteomes" id="UP001279734">
    <property type="component" value="Unassembled WGS sequence"/>
</dbReference>